<dbReference type="CDD" id="cd18888">
    <property type="entry name" value="NUDIX_ADPRase_Nudt5"/>
    <property type="match status" value="1"/>
</dbReference>
<sequence>MTKEDNSTNKNKSKEEDMLPCVELVKTVGSTKWIALQTLTYRDPTGMERKWDMATRTTKQKKDAADAVIIIPLLYHSSSSNKKMETLWVHQFRPPVETHTVEFPAGLIDEGESSMEAALRELKEETGYVGNCQASTVLSPLCCMSPGMIDESVVCVLVHVDLDDPQNQNPKANCDEGEFITIQRVPMDQAMQSLLDSSHNMPIMGLYLFSLGFHLGLQHQHTSSNQTTTA</sequence>
<dbReference type="EMBL" id="HBHI01031166">
    <property type="protein sequence ID" value="CAD9703365.1"/>
    <property type="molecule type" value="Transcribed_RNA"/>
</dbReference>
<keyword evidence="1" id="KW-0378">Hydrolase</keyword>
<evidence type="ECO:0000313" key="3">
    <source>
        <dbReference type="EMBL" id="CAD9703365.1"/>
    </source>
</evidence>
<dbReference type="GO" id="GO:0019693">
    <property type="term" value="P:ribose phosphate metabolic process"/>
    <property type="evidence" value="ECO:0007669"/>
    <property type="project" value="TreeGrafter"/>
</dbReference>
<dbReference type="InterPro" id="IPR020084">
    <property type="entry name" value="NUDIX_hydrolase_CS"/>
</dbReference>
<dbReference type="GO" id="GO:0047631">
    <property type="term" value="F:ADP-ribose diphosphatase activity"/>
    <property type="evidence" value="ECO:0007669"/>
    <property type="project" value="TreeGrafter"/>
</dbReference>
<organism evidence="3">
    <name type="scientific">Eucampia antarctica</name>
    <dbReference type="NCBI Taxonomy" id="49252"/>
    <lineage>
        <taxon>Eukaryota</taxon>
        <taxon>Sar</taxon>
        <taxon>Stramenopiles</taxon>
        <taxon>Ochrophyta</taxon>
        <taxon>Bacillariophyta</taxon>
        <taxon>Mediophyceae</taxon>
        <taxon>Biddulphiophycidae</taxon>
        <taxon>Hemiaulales</taxon>
        <taxon>Hemiaulaceae</taxon>
        <taxon>Eucampia</taxon>
    </lineage>
</organism>
<protein>
    <recommendedName>
        <fullName evidence="2">Nudix hydrolase domain-containing protein</fullName>
    </recommendedName>
</protein>
<name>A0A7S2SMA6_9STRA</name>
<dbReference type="GO" id="GO:0005634">
    <property type="term" value="C:nucleus"/>
    <property type="evidence" value="ECO:0007669"/>
    <property type="project" value="TreeGrafter"/>
</dbReference>
<dbReference type="PROSITE" id="PS51462">
    <property type="entry name" value="NUDIX"/>
    <property type="match status" value="1"/>
</dbReference>
<dbReference type="PANTHER" id="PTHR11839:SF1">
    <property type="entry name" value="ADP-SUGAR PYROPHOSPHATASE"/>
    <property type="match status" value="1"/>
</dbReference>
<dbReference type="Gene3D" id="3.90.79.10">
    <property type="entry name" value="Nucleoside Triphosphate Pyrophosphohydrolase"/>
    <property type="match status" value="1"/>
</dbReference>
<dbReference type="GO" id="GO:0006753">
    <property type="term" value="P:nucleoside phosphate metabolic process"/>
    <property type="evidence" value="ECO:0007669"/>
    <property type="project" value="TreeGrafter"/>
</dbReference>
<accession>A0A7S2SMA6</accession>
<evidence type="ECO:0000256" key="1">
    <source>
        <dbReference type="ARBA" id="ARBA00022801"/>
    </source>
</evidence>
<dbReference type="SUPFAM" id="SSF55811">
    <property type="entry name" value="Nudix"/>
    <property type="match status" value="1"/>
</dbReference>
<dbReference type="PANTHER" id="PTHR11839">
    <property type="entry name" value="UDP/ADP-SUGAR PYROPHOSPHATASE"/>
    <property type="match status" value="1"/>
</dbReference>
<evidence type="ECO:0000259" key="2">
    <source>
        <dbReference type="PROSITE" id="PS51462"/>
    </source>
</evidence>
<dbReference type="PROSITE" id="PS00893">
    <property type="entry name" value="NUDIX_BOX"/>
    <property type="match status" value="1"/>
</dbReference>
<dbReference type="Pfam" id="PF00293">
    <property type="entry name" value="NUDIX"/>
    <property type="match status" value="1"/>
</dbReference>
<dbReference type="InterPro" id="IPR000086">
    <property type="entry name" value="NUDIX_hydrolase_dom"/>
</dbReference>
<gene>
    <name evidence="3" type="ORF">EANT1437_LOCUS16056</name>
</gene>
<proteinExistence type="predicted"/>
<dbReference type="AlphaFoldDB" id="A0A7S2SMA6"/>
<dbReference type="InterPro" id="IPR015797">
    <property type="entry name" value="NUDIX_hydrolase-like_dom_sf"/>
</dbReference>
<feature type="domain" description="Nudix hydrolase" evidence="2">
    <location>
        <begin position="60"/>
        <end position="208"/>
    </location>
</feature>
<reference evidence="3" key="1">
    <citation type="submission" date="2021-01" db="EMBL/GenBank/DDBJ databases">
        <authorList>
            <person name="Corre E."/>
            <person name="Pelletier E."/>
            <person name="Niang G."/>
            <person name="Scheremetjew M."/>
            <person name="Finn R."/>
            <person name="Kale V."/>
            <person name="Holt S."/>
            <person name="Cochrane G."/>
            <person name="Meng A."/>
            <person name="Brown T."/>
            <person name="Cohen L."/>
        </authorList>
    </citation>
    <scope>NUCLEOTIDE SEQUENCE</scope>
    <source>
        <strain evidence="3">CCMP1452</strain>
    </source>
</reference>